<comment type="caution">
    <text evidence="1">The sequence shown here is derived from an EMBL/GenBank/DDBJ whole genome shotgun (WGS) entry which is preliminary data.</text>
</comment>
<dbReference type="Proteomes" id="UP000652761">
    <property type="component" value="Unassembled WGS sequence"/>
</dbReference>
<proteinExistence type="predicted"/>
<evidence type="ECO:0000313" key="2">
    <source>
        <dbReference type="Proteomes" id="UP000652761"/>
    </source>
</evidence>
<accession>A0A843VUA1</accession>
<keyword evidence="2" id="KW-1185">Reference proteome</keyword>
<reference evidence="1" key="1">
    <citation type="submission" date="2017-07" db="EMBL/GenBank/DDBJ databases">
        <title>Taro Niue Genome Assembly and Annotation.</title>
        <authorList>
            <person name="Atibalentja N."/>
            <person name="Keating K."/>
            <person name="Fields C.J."/>
        </authorList>
    </citation>
    <scope>NUCLEOTIDE SEQUENCE</scope>
    <source>
        <strain evidence="1">Niue_2</strain>
        <tissue evidence="1">Leaf</tissue>
    </source>
</reference>
<dbReference type="AlphaFoldDB" id="A0A843VUA1"/>
<name>A0A843VUA1_COLES</name>
<protein>
    <submittedName>
        <fullName evidence="1">Uncharacterized protein</fullName>
    </submittedName>
</protein>
<evidence type="ECO:0000313" key="1">
    <source>
        <dbReference type="EMBL" id="MQM00872.1"/>
    </source>
</evidence>
<organism evidence="1 2">
    <name type="scientific">Colocasia esculenta</name>
    <name type="common">Wild taro</name>
    <name type="synonym">Arum esculentum</name>
    <dbReference type="NCBI Taxonomy" id="4460"/>
    <lineage>
        <taxon>Eukaryota</taxon>
        <taxon>Viridiplantae</taxon>
        <taxon>Streptophyta</taxon>
        <taxon>Embryophyta</taxon>
        <taxon>Tracheophyta</taxon>
        <taxon>Spermatophyta</taxon>
        <taxon>Magnoliopsida</taxon>
        <taxon>Liliopsida</taxon>
        <taxon>Araceae</taxon>
        <taxon>Aroideae</taxon>
        <taxon>Colocasieae</taxon>
        <taxon>Colocasia</taxon>
    </lineage>
</organism>
<gene>
    <name evidence="1" type="ORF">Taro_033627</name>
</gene>
<sequence>MGQKKSNIQAKSSVLVDVAAAGVALHATRRRLLQSCPVVKSLPRKHLTCAGDIPTSGLPRAPSIPPLRRCFDARLICPHGLPPQPGRTPAESSRSGVKLTPSNLFLNTFLPSPLKCNDTFFVYGRRFSRGFPFPGSCASFRGRRDPRRPPCSSSSSDVDGLSTTCNLMCSGLRYPWNRYCFLFSHLRLRIPVVTRLPLSASFACGDRESTAATSPFFPCKTCLGHMHWMLTGFSLSRTGLPFPFFLPRSPYLALGFTALQPLAIVRQRILRVYDAMTVTVYITYSCGLGRILLHCIFLSSPCLEGPPPLECRCCCLCPLCGFSVEGVLAVVFHSNLFPPRPWVFIRLCSSTLEAHRVELTYSMVMLKEESLTQVCIDVQWGEKN</sequence>
<dbReference type="EMBL" id="NMUH01002578">
    <property type="protein sequence ID" value="MQM00872.1"/>
    <property type="molecule type" value="Genomic_DNA"/>
</dbReference>